<dbReference type="GO" id="GO:0007095">
    <property type="term" value="P:mitotic G2 DNA damage checkpoint signaling"/>
    <property type="evidence" value="ECO:0007669"/>
    <property type="project" value="Ensembl"/>
</dbReference>
<reference evidence="7" key="2">
    <citation type="submission" date="2025-08" db="UniProtKB">
        <authorList>
            <consortium name="Ensembl"/>
        </authorList>
    </citation>
    <scope>IDENTIFICATION</scope>
</reference>
<dbReference type="Proteomes" id="UP000007648">
    <property type="component" value="Unassembled WGS sequence"/>
</dbReference>
<accession>A0A7N4PPJ6</accession>
<dbReference type="GO" id="GO:0140861">
    <property type="term" value="P:DNA repair-dependent chromatin remodeling"/>
    <property type="evidence" value="ECO:0007669"/>
    <property type="project" value="Ensembl"/>
</dbReference>
<dbReference type="GO" id="GO:0005829">
    <property type="term" value="C:cytosol"/>
    <property type="evidence" value="ECO:0007669"/>
    <property type="project" value="Ensembl"/>
</dbReference>
<dbReference type="GeneTree" id="ENSGT00390000016934"/>
<evidence type="ECO:0000313" key="8">
    <source>
        <dbReference type="Proteomes" id="UP000007648"/>
    </source>
</evidence>
<dbReference type="AlphaFoldDB" id="A0A7N4PPJ6"/>
<dbReference type="Ensembl" id="ENSSHAT00000044311.1">
    <property type="protein sequence ID" value="ENSSHAP00000041625.1"/>
    <property type="gene ID" value="ENSSHAG00000028466.1"/>
</dbReference>
<proteinExistence type="predicted"/>
<dbReference type="GO" id="GO:0042802">
    <property type="term" value="F:identical protein binding"/>
    <property type="evidence" value="ECO:0007669"/>
    <property type="project" value="Ensembl"/>
</dbReference>
<evidence type="ECO:0000256" key="3">
    <source>
        <dbReference type="ARBA" id="ARBA00022763"/>
    </source>
</evidence>
<evidence type="ECO:0000313" key="7">
    <source>
        <dbReference type="Ensembl" id="ENSSHAP00000041625.1"/>
    </source>
</evidence>
<dbReference type="PANTHER" id="PTHR15660">
    <property type="entry name" value="BRISC AND BRCA1-A COMPLEX MEMBER 1"/>
    <property type="match status" value="1"/>
</dbReference>
<dbReference type="GO" id="GO:0070531">
    <property type="term" value="C:BRCA1-A complex"/>
    <property type="evidence" value="ECO:0007669"/>
    <property type="project" value="Ensembl"/>
</dbReference>
<dbReference type="GO" id="GO:0010212">
    <property type="term" value="P:response to ionizing radiation"/>
    <property type="evidence" value="ECO:0007669"/>
    <property type="project" value="Ensembl"/>
</dbReference>
<keyword evidence="2" id="KW-0963">Cytoplasm</keyword>
<keyword evidence="3" id="KW-0227">DNA damage</keyword>
<gene>
    <name evidence="7" type="primary">BABAM1</name>
</gene>
<evidence type="ECO:0000256" key="6">
    <source>
        <dbReference type="SAM" id="MobiDB-lite"/>
    </source>
</evidence>
<reference evidence="7" key="3">
    <citation type="submission" date="2025-09" db="UniProtKB">
        <authorList>
            <consortium name="Ensembl"/>
        </authorList>
    </citation>
    <scope>IDENTIFICATION</scope>
</reference>
<evidence type="ECO:0000256" key="4">
    <source>
        <dbReference type="ARBA" id="ARBA00023204"/>
    </source>
</evidence>
<dbReference type="InterPro" id="IPR026126">
    <property type="entry name" value="BABAM1"/>
</dbReference>
<feature type="region of interest" description="Disordered" evidence="6">
    <location>
        <begin position="51"/>
        <end position="139"/>
    </location>
</feature>
<keyword evidence="8" id="KW-1185">Reference proteome</keyword>
<dbReference type="GO" id="GO:0016604">
    <property type="term" value="C:nuclear body"/>
    <property type="evidence" value="ECO:0007669"/>
    <property type="project" value="Ensembl"/>
</dbReference>
<name>A0A7N4PPJ6_SARHA</name>
<keyword evidence="4" id="KW-0234">DNA repair</keyword>
<dbReference type="FunCoup" id="A0A7N4PPJ6">
    <property type="interactions" value="3760"/>
</dbReference>
<protein>
    <submittedName>
        <fullName evidence="7">BRISC and BRCA1 A complex member 1</fullName>
    </submittedName>
</protein>
<sequence>MSDELADFGPVKQLGTHVPSVCLSANCPHMVSSFPVTVSERLTCLLSGVSNLNLRPPTMESAESGSAADEEEERVMEQRPRTRSNPEGAEDRALSAQASVGNRSEGEGEAASADDSPQNPPSTNGKPWQVPPQTPEFQVRTPRVNCPEKVIICLDLSEEMSLPKLESFNGSKTNALNVSQKMIEMFVRTKHKIDKCHEFALVVVNDDTTWLSGLTSDPRELCSCLYDLETATCMAFNLDSLFNLIQQKIELPVTDNVQTIPPPYVVRTILVYSRPACQAQFAMVEPIKKMLQCPYFFFDVVYIHNGTEEKEEETSWKDTYALFGGLDSKGTSYKYEVSLSGPAVELHNCMAKLLAHPLQRPFQTHASYSLLEEEEPAEMEATV</sequence>
<dbReference type="GO" id="GO:0045739">
    <property type="term" value="P:positive regulation of DNA repair"/>
    <property type="evidence" value="ECO:0007669"/>
    <property type="project" value="Ensembl"/>
</dbReference>
<dbReference type="GO" id="GO:0071425">
    <property type="term" value="P:hematopoietic stem cell proliferation"/>
    <property type="evidence" value="ECO:0007669"/>
    <property type="project" value="Ensembl"/>
</dbReference>
<keyword evidence="5" id="KW-0539">Nucleus</keyword>
<comment type="subcellular location">
    <subcellularLocation>
        <location evidence="1">Nucleus</location>
    </subcellularLocation>
</comment>
<dbReference type="InParanoid" id="A0A7N4PPJ6"/>
<organism evidence="7 8">
    <name type="scientific">Sarcophilus harrisii</name>
    <name type="common">Tasmanian devil</name>
    <name type="synonym">Sarcophilus laniarius</name>
    <dbReference type="NCBI Taxonomy" id="9305"/>
    <lineage>
        <taxon>Eukaryota</taxon>
        <taxon>Metazoa</taxon>
        <taxon>Chordata</taxon>
        <taxon>Craniata</taxon>
        <taxon>Vertebrata</taxon>
        <taxon>Euteleostomi</taxon>
        <taxon>Mammalia</taxon>
        <taxon>Metatheria</taxon>
        <taxon>Dasyuromorphia</taxon>
        <taxon>Dasyuridae</taxon>
        <taxon>Sarcophilus</taxon>
    </lineage>
</organism>
<evidence type="ECO:0000256" key="2">
    <source>
        <dbReference type="ARBA" id="ARBA00022490"/>
    </source>
</evidence>
<evidence type="ECO:0000256" key="1">
    <source>
        <dbReference type="ARBA" id="ARBA00004123"/>
    </source>
</evidence>
<dbReference type="CDD" id="cd21502">
    <property type="entry name" value="vWA_BABAM1"/>
    <property type="match status" value="1"/>
</dbReference>
<reference evidence="7 8" key="1">
    <citation type="journal article" date="2011" name="Proc. Natl. Acad. Sci. U.S.A.">
        <title>Genetic diversity and population structure of the endangered marsupial Sarcophilus harrisii (Tasmanian devil).</title>
        <authorList>
            <person name="Miller W."/>
            <person name="Hayes V.M."/>
            <person name="Ratan A."/>
            <person name="Petersen D.C."/>
            <person name="Wittekindt N.E."/>
            <person name="Miller J."/>
            <person name="Walenz B."/>
            <person name="Knight J."/>
            <person name="Qi J."/>
            <person name="Zhao F."/>
            <person name="Wang Q."/>
            <person name="Bedoya-Reina O.C."/>
            <person name="Katiyar N."/>
            <person name="Tomsho L.P."/>
            <person name="Kasson L.M."/>
            <person name="Hardie R.A."/>
            <person name="Woodbridge P."/>
            <person name="Tindall E.A."/>
            <person name="Bertelsen M.F."/>
            <person name="Dixon D."/>
            <person name="Pyecroft S."/>
            <person name="Helgen K.M."/>
            <person name="Lesk A.M."/>
            <person name="Pringle T.H."/>
            <person name="Patterson N."/>
            <person name="Zhang Y."/>
            <person name="Kreiss A."/>
            <person name="Woods G.M."/>
            <person name="Jones M.E."/>
            <person name="Schuster S.C."/>
        </authorList>
    </citation>
    <scope>NUCLEOTIDE SEQUENCE [LARGE SCALE GENOMIC DNA]</scope>
</reference>
<dbReference type="PANTHER" id="PTHR15660:SF1">
    <property type="entry name" value="BRISC AND BRCA1-A COMPLEX MEMBER 1"/>
    <property type="match status" value="1"/>
</dbReference>
<dbReference type="GO" id="GO:0006302">
    <property type="term" value="P:double-strand break repair"/>
    <property type="evidence" value="ECO:0007669"/>
    <property type="project" value="Ensembl"/>
</dbReference>
<dbReference type="GO" id="GO:0070552">
    <property type="term" value="C:BRISC complex"/>
    <property type="evidence" value="ECO:0007669"/>
    <property type="project" value="Ensembl"/>
</dbReference>
<feature type="compositionally biased region" description="Polar residues" evidence="6">
    <location>
        <begin position="115"/>
        <end position="126"/>
    </location>
</feature>
<evidence type="ECO:0000256" key="5">
    <source>
        <dbReference type="ARBA" id="ARBA00023242"/>
    </source>
</evidence>